<gene>
    <name evidence="2" type="ORF">GCM10011517_25910</name>
</gene>
<keyword evidence="1" id="KW-1133">Transmembrane helix</keyword>
<feature type="transmembrane region" description="Helical" evidence="1">
    <location>
        <begin position="96"/>
        <end position="115"/>
    </location>
</feature>
<feature type="transmembrane region" description="Helical" evidence="1">
    <location>
        <begin position="44"/>
        <end position="65"/>
    </location>
</feature>
<feature type="transmembrane region" description="Helical" evidence="1">
    <location>
        <begin position="203"/>
        <end position="229"/>
    </location>
</feature>
<dbReference type="AlphaFoldDB" id="A0A917AJQ1"/>
<proteinExistence type="predicted"/>
<name>A0A917AJQ1_9RHOB</name>
<feature type="transmembrane region" description="Helical" evidence="1">
    <location>
        <begin position="127"/>
        <end position="147"/>
    </location>
</feature>
<evidence type="ECO:0000313" key="2">
    <source>
        <dbReference type="EMBL" id="GGE56952.1"/>
    </source>
</evidence>
<evidence type="ECO:0000256" key="1">
    <source>
        <dbReference type="SAM" id="Phobius"/>
    </source>
</evidence>
<keyword evidence="1" id="KW-0472">Membrane</keyword>
<organism evidence="2 3">
    <name type="scientific">Actibacterium pelagium</name>
    <dbReference type="NCBI Taxonomy" id="2029103"/>
    <lineage>
        <taxon>Bacteria</taxon>
        <taxon>Pseudomonadati</taxon>
        <taxon>Pseudomonadota</taxon>
        <taxon>Alphaproteobacteria</taxon>
        <taxon>Rhodobacterales</taxon>
        <taxon>Roseobacteraceae</taxon>
        <taxon>Actibacterium</taxon>
    </lineage>
</organism>
<feature type="transmembrane region" description="Helical" evidence="1">
    <location>
        <begin position="72"/>
        <end position="90"/>
    </location>
</feature>
<evidence type="ECO:0008006" key="4">
    <source>
        <dbReference type="Google" id="ProtNLM"/>
    </source>
</evidence>
<keyword evidence="3" id="KW-1185">Reference proteome</keyword>
<dbReference type="EMBL" id="BMKN01000002">
    <property type="protein sequence ID" value="GGE56952.1"/>
    <property type="molecule type" value="Genomic_DNA"/>
</dbReference>
<keyword evidence="1" id="KW-0812">Transmembrane</keyword>
<reference evidence="2" key="2">
    <citation type="submission" date="2020-09" db="EMBL/GenBank/DDBJ databases">
        <authorList>
            <person name="Sun Q."/>
            <person name="Zhou Y."/>
        </authorList>
    </citation>
    <scope>NUCLEOTIDE SEQUENCE</scope>
    <source>
        <strain evidence="2">CGMCC 1.16012</strain>
    </source>
</reference>
<dbReference type="PANTHER" id="PTHR37422:SF13">
    <property type="entry name" value="LIPOPOLYSACCHARIDE BIOSYNTHESIS PROTEIN PA4999-RELATED"/>
    <property type="match status" value="1"/>
</dbReference>
<feature type="transmembrane region" description="Helical" evidence="1">
    <location>
        <begin position="367"/>
        <end position="399"/>
    </location>
</feature>
<reference evidence="2" key="1">
    <citation type="journal article" date="2014" name="Int. J. Syst. Evol. Microbiol.">
        <title>Complete genome sequence of Corynebacterium casei LMG S-19264T (=DSM 44701T), isolated from a smear-ripened cheese.</title>
        <authorList>
            <consortium name="US DOE Joint Genome Institute (JGI-PGF)"/>
            <person name="Walter F."/>
            <person name="Albersmeier A."/>
            <person name="Kalinowski J."/>
            <person name="Ruckert C."/>
        </authorList>
    </citation>
    <scope>NUCLEOTIDE SEQUENCE</scope>
    <source>
        <strain evidence="2">CGMCC 1.16012</strain>
    </source>
</reference>
<accession>A0A917AJQ1</accession>
<dbReference type="PANTHER" id="PTHR37422">
    <property type="entry name" value="TEICHURONIC ACID BIOSYNTHESIS PROTEIN TUAE"/>
    <property type="match status" value="1"/>
</dbReference>
<sequence>MSQSNGTLLVRPGLEGRATSMVTAFLIAMLVPLTFNWGDVLLSPLRLFLIFVSMPLMTIAFRAGLRLQVTDIVVLAYCLWAPLLLLLHHGTERLSFAVLTALETAIPYLIGRLLIRDHSSYLRMLKCLGVAICVLTGLAATEAIWQVQPLRPITEWLGDTYPWPLEERLGLWRAQTVFEHPILFGCFAAVSAILLFTAGMKRFALVAGIAVFFSLSAGAWLVLAIAMGLILWRRVWGPGPIHWWVLGLGTIGGYLVLEALSDRSIPEVLANWLSFSPHNAHWRLLTFRFVTENIIANPWIGIGMNDWARPEWFVTDSVDNFWLLQGLRYGMPGAMLMGLAVVSRFWGVVSARPAEKQVAHCRLGVGAALVALSVGICTVHIWGVMFAFFSFFLGASAFLTQSEPS</sequence>
<dbReference type="InterPro" id="IPR051533">
    <property type="entry name" value="WaaL-like"/>
</dbReference>
<feature type="transmembrane region" description="Helical" evidence="1">
    <location>
        <begin position="177"/>
        <end position="196"/>
    </location>
</feature>
<comment type="caution">
    <text evidence="2">The sequence shown here is derived from an EMBL/GenBank/DDBJ whole genome shotgun (WGS) entry which is preliminary data.</text>
</comment>
<protein>
    <recommendedName>
        <fullName evidence="4">O-antigen ligase</fullName>
    </recommendedName>
</protein>
<feature type="transmembrane region" description="Helical" evidence="1">
    <location>
        <begin position="241"/>
        <end position="257"/>
    </location>
</feature>
<dbReference type="Proteomes" id="UP000606730">
    <property type="component" value="Unassembled WGS sequence"/>
</dbReference>
<dbReference type="RefSeq" id="WP_143226510.1">
    <property type="nucleotide sequence ID" value="NZ_BMKN01000002.1"/>
</dbReference>
<dbReference type="OrthoDB" id="264250at2"/>
<feature type="transmembrane region" description="Helical" evidence="1">
    <location>
        <begin position="21"/>
        <end position="38"/>
    </location>
</feature>
<evidence type="ECO:0000313" key="3">
    <source>
        <dbReference type="Proteomes" id="UP000606730"/>
    </source>
</evidence>